<feature type="region of interest" description="Disordered" evidence="1">
    <location>
        <begin position="1"/>
        <end position="20"/>
    </location>
</feature>
<dbReference type="Proteomes" id="UP000504637">
    <property type="component" value="Unplaced"/>
</dbReference>
<accession>A0A6J3LVP3</accession>
<dbReference type="GeneID" id="54363620"/>
<evidence type="ECO:0000256" key="1">
    <source>
        <dbReference type="SAM" id="MobiDB-lite"/>
    </source>
</evidence>
<keyword evidence="2" id="KW-1185">Reference proteome</keyword>
<name>A0A6J3LVP3_9PEZI</name>
<proteinExistence type="predicted"/>
<reference evidence="3" key="3">
    <citation type="submission" date="2025-08" db="UniProtKB">
        <authorList>
            <consortium name="RefSeq"/>
        </authorList>
    </citation>
    <scope>IDENTIFICATION</scope>
    <source>
        <strain evidence="3">CBS 342.82</strain>
    </source>
</reference>
<protein>
    <submittedName>
        <fullName evidence="3">Uncharacterized protein</fullName>
    </submittedName>
</protein>
<evidence type="ECO:0000313" key="3">
    <source>
        <dbReference type="RefSeq" id="XP_033456385.1"/>
    </source>
</evidence>
<evidence type="ECO:0000313" key="2">
    <source>
        <dbReference type="Proteomes" id="UP000504637"/>
    </source>
</evidence>
<reference evidence="3" key="2">
    <citation type="submission" date="2020-04" db="EMBL/GenBank/DDBJ databases">
        <authorList>
            <consortium name="NCBI Genome Project"/>
        </authorList>
    </citation>
    <scope>NUCLEOTIDE SEQUENCE</scope>
    <source>
        <strain evidence="3">CBS 342.82</strain>
    </source>
</reference>
<reference evidence="3" key="1">
    <citation type="submission" date="2020-01" db="EMBL/GenBank/DDBJ databases">
        <authorList>
            <consortium name="DOE Joint Genome Institute"/>
            <person name="Haridas S."/>
            <person name="Albert R."/>
            <person name="Binder M."/>
            <person name="Bloem J."/>
            <person name="Labutti K."/>
            <person name="Salamov A."/>
            <person name="Andreopoulos B."/>
            <person name="Baker S.E."/>
            <person name="Barry K."/>
            <person name="Bills G."/>
            <person name="Bluhm B.H."/>
            <person name="Cannon C."/>
            <person name="Castanera R."/>
            <person name="Culley D.E."/>
            <person name="Daum C."/>
            <person name="Ezra D."/>
            <person name="Gonzalez J.B."/>
            <person name="Henrissat B."/>
            <person name="Kuo A."/>
            <person name="Liang C."/>
            <person name="Lipzen A."/>
            <person name="Lutzoni F."/>
            <person name="Magnuson J."/>
            <person name="Mondo S."/>
            <person name="Nolan M."/>
            <person name="Ohm R."/>
            <person name="Pangilinan J."/>
            <person name="Park H.-J."/>
            <person name="Ramirez L."/>
            <person name="Alfaro M."/>
            <person name="Sun H."/>
            <person name="Tritt A."/>
            <person name="Yoshinaga Y."/>
            <person name="Zwiers L.-H."/>
            <person name="Turgeon B.G."/>
            <person name="Goodwin S.B."/>
            <person name="Spatafora J.W."/>
            <person name="Crous P.W."/>
            <person name="Grigoriev I.V."/>
        </authorList>
    </citation>
    <scope>NUCLEOTIDE SEQUENCE</scope>
    <source>
        <strain evidence="3">CBS 342.82</strain>
    </source>
</reference>
<sequence>MIGSFKRDVPSTCSKQMNRTTKETILRVRTLYAASTTPSLSRLRTAGESSCRHKRRSLPPSHRSAASHIPVAYRPDERRCSSTGRASCTDDVRDLRAQEAAPVVKPRGDATRPTTTPHLYITAADTLAFLVAGRLKCIIRRAPLIASATSLAKTLGGADHQSACSGSNADAD</sequence>
<dbReference type="RefSeq" id="XP_033456385.1">
    <property type="nucleotide sequence ID" value="XM_033605820.1"/>
</dbReference>
<dbReference type="AlphaFoldDB" id="A0A6J3LVP3"/>
<organism evidence="3">
    <name type="scientific">Dissoconium aciculare CBS 342.82</name>
    <dbReference type="NCBI Taxonomy" id="1314786"/>
    <lineage>
        <taxon>Eukaryota</taxon>
        <taxon>Fungi</taxon>
        <taxon>Dikarya</taxon>
        <taxon>Ascomycota</taxon>
        <taxon>Pezizomycotina</taxon>
        <taxon>Dothideomycetes</taxon>
        <taxon>Dothideomycetidae</taxon>
        <taxon>Mycosphaerellales</taxon>
        <taxon>Dissoconiaceae</taxon>
        <taxon>Dissoconium</taxon>
    </lineage>
</organism>
<feature type="region of interest" description="Disordered" evidence="1">
    <location>
        <begin position="43"/>
        <end position="68"/>
    </location>
</feature>
<gene>
    <name evidence="3" type="ORF">K489DRAFT_384266</name>
</gene>